<evidence type="ECO:0000313" key="1">
    <source>
        <dbReference type="EMBL" id="MFD1139766.1"/>
    </source>
</evidence>
<gene>
    <name evidence="1" type="ORF">ACFQ4C_01535</name>
</gene>
<sequence>MDTNLPNHTVIENRWLAMVNEIQQQHTILLDLIEKMEQNPTANPKTVFKLTRLQQHVLDTLNALLAESLTEGESASQSQYPERLHKKYTHSQILVQLKHQIDQELDILNC</sequence>
<reference evidence="2" key="1">
    <citation type="journal article" date="2019" name="Int. J. Syst. Evol. Microbiol.">
        <title>The Global Catalogue of Microorganisms (GCM) 10K type strain sequencing project: providing services to taxonomists for standard genome sequencing and annotation.</title>
        <authorList>
            <consortium name="The Broad Institute Genomics Platform"/>
            <consortium name="The Broad Institute Genome Sequencing Center for Infectious Disease"/>
            <person name="Wu L."/>
            <person name="Ma J."/>
        </authorList>
    </citation>
    <scope>NUCLEOTIDE SEQUENCE [LARGE SCALE GENOMIC DNA]</scope>
    <source>
        <strain evidence="2">CCUG 55608</strain>
    </source>
</reference>
<keyword evidence="2" id="KW-1185">Reference proteome</keyword>
<protein>
    <submittedName>
        <fullName evidence="1">Uncharacterized protein</fullName>
    </submittedName>
</protein>
<dbReference type="Proteomes" id="UP001597116">
    <property type="component" value="Unassembled WGS sequence"/>
</dbReference>
<accession>A0ABW3Q408</accession>
<organism evidence="1 2">
    <name type="scientific">Larkinella insperata</name>
    <dbReference type="NCBI Taxonomy" id="332158"/>
    <lineage>
        <taxon>Bacteria</taxon>
        <taxon>Pseudomonadati</taxon>
        <taxon>Bacteroidota</taxon>
        <taxon>Cytophagia</taxon>
        <taxon>Cytophagales</taxon>
        <taxon>Spirosomataceae</taxon>
        <taxon>Larkinella</taxon>
    </lineage>
</organism>
<comment type="caution">
    <text evidence="1">The sequence shown here is derived from an EMBL/GenBank/DDBJ whole genome shotgun (WGS) entry which is preliminary data.</text>
</comment>
<dbReference type="EMBL" id="JBHTLP010000001">
    <property type="protein sequence ID" value="MFD1139766.1"/>
    <property type="molecule type" value="Genomic_DNA"/>
</dbReference>
<proteinExistence type="predicted"/>
<evidence type="ECO:0000313" key="2">
    <source>
        <dbReference type="Proteomes" id="UP001597116"/>
    </source>
</evidence>
<dbReference type="RefSeq" id="WP_265990446.1">
    <property type="nucleotide sequence ID" value="NZ_CP110973.1"/>
</dbReference>
<name>A0ABW3Q408_9BACT</name>